<dbReference type="AlphaFoldDB" id="E1RCZ2"/>
<sequence length="78" mass="9169" precursor="true">MKRFPISPFFLAFAIFVLVLVTLNPDLMLPVVDFLNMNFGAGLVLFYIFWMILCIILIVLSVLEIVEYIIEYWNITDY</sequence>
<proteinExistence type="predicted"/>
<accession>E1RCZ2</accession>
<reference evidence="2 3" key="1">
    <citation type="journal article" date="2010" name="Stand. Genomic Sci.">
        <title>Complete genome sequence of Methanoplanus petrolearius type strain (SEBR 4847).</title>
        <authorList>
            <person name="Brambilla E."/>
            <person name="Djao O.D."/>
            <person name="Daligault H."/>
            <person name="Lapidus A."/>
            <person name="Lucas S."/>
            <person name="Hammon N."/>
            <person name="Nolan M."/>
            <person name="Tice H."/>
            <person name="Cheng J.F."/>
            <person name="Han C."/>
            <person name="Tapia R."/>
            <person name="Goodwin L."/>
            <person name="Pitluck S."/>
            <person name="Liolios K."/>
            <person name="Ivanova N."/>
            <person name="Mavromatis K."/>
            <person name="Mikhailova N."/>
            <person name="Pati A."/>
            <person name="Chen A."/>
            <person name="Palaniappan K."/>
            <person name="Land M."/>
            <person name="Hauser L."/>
            <person name="Chang Y.J."/>
            <person name="Jeffries C.D."/>
            <person name="Rohde M."/>
            <person name="Spring S."/>
            <person name="Sikorski J."/>
            <person name="Goker M."/>
            <person name="Woyke T."/>
            <person name="Bristow J."/>
            <person name="Eisen J.A."/>
            <person name="Markowitz V."/>
            <person name="Hugenholtz P."/>
            <person name="Kyrpides N.C."/>
            <person name="Klenk H.P."/>
        </authorList>
    </citation>
    <scope>NUCLEOTIDE SEQUENCE [LARGE SCALE GENOMIC DNA]</scope>
    <source>
        <strain evidence="3">DSM 11571 / OCM 486 / SEBR 4847</strain>
    </source>
</reference>
<dbReference type="KEGG" id="mpi:Mpet_1126"/>
<keyword evidence="1" id="KW-0812">Transmembrane</keyword>
<dbReference type="EMBL" id="CP002117">
    <property type="protein sequence ID" value="ADN35892.1"/>
    <property type="molecule type" value="Genomic_DNA"/>
</dbReference>
<name>E1RCZ2_METP4</name>
<protein>
    <submittedName>
        <fullName evidence="2">Uncharacterized protein</fullName>
    </submittedName>
</protein>
<evidence type="ECO:0000313" key="2">
    <source>
        <dbReference type="EMBL" id="ADN35892.1"/>
    </source>
</evidence>
<evidence type="ECO:0000313" key="3">
    <source>
        <dbReference type="Proteomes" id="UP000006565"/>
    </source>
</evidence>
<keyword evidence="1" id="KW-0472">Membrane</keyword>
<keyword evidence="1" id="KW-1133">Transmembrane helix</keyword>
<organism evidence="2 3">
    <name type="scientific">Methanolacinia petrolearia (strain DSM 11571 / OCM 486 / SEBR 4847)</name>
    <name type="common">Methanoplanus petrolearius</name>
    <dbReference type="NCBI Taxonomy" id="679926"/>
    <lineage>
        <taxon>Archaea</taxon>
        <taxon>Methanobacteriati</taxon>
        <taxon>Methanobacteriota</taxon>
        <taxon>Stenosarchaea group</taxon>
        <taxon>Methanomicrobia</taxon>
        <taxon>Methanomicrobiales</taxon>
        <taxon>Methanomicrobiaceae</taxon>
        <taxon>Methanolacinia</taxon>
    </lineage>
</organism>
<dbReference type="STRING" id="679926.Mpet_1126"/>
<dbReference type="Proteomes" id="UP000006565">
    <property type="component" value="Chromosome"/>
</dbReference>
<evidence type="ECO:0000256" key="1">
    <source>
        <dbReference type="SAM" id="Phobius"/>
    </source>
</evidence>
<keyword evidence="3" id="KW-1185">Reference proteome</keyword>
<gene>
    <name evidence="2" type="ordered locus">Mpet_1126</name>
</gene>
<dbReference type="HOGENOM" id="CLU_2613694_0_0_2"/>
<feature type="transmembrane region" description="Helical" evidence="1">
    <location>
        <begin position="41"/>
        <end position="63"/>
    </location>
</feature>